<dbReference type="RefSeq" id="WP_311662664.1">
    <property type="nucleotide sequence ID" value="NZ_JAVRHT010000011.1"/>
</dbReference>
<keyword evidence="3" id="KW-1185">Reference proteome</keyword>
<proteinExistence type="predicted"/>
<dbReference type="InterPro" id="IPR018691">
    <property type="entry name" value="DUF2188"/>
</dbReference>
<sequence>MGKNQHVVKRSDGWAVRGAGNSRDTSHHATQGEAINAARQIAQNQQSEMLIHNRQGQIRARDSFGNDPHPPKG</sequence>
<evidence type="ECO:0000256" key="1">
    <source>
        <dbReference type="SAM" id="MobiDB-lite"/>
    </source>
</evidence>
<evidence type="ECO:0000313" key="2">
    <source>
        <dbReference type="EMBL" id="MDT0631321.1"/>
    </source>
</evidence>
<feature type="region of interest" description="Disordered" evidence="1">
    <location>
        <begin position="1"/>
        <end position="33"/>
    </location>
</feature>
<name>A0ABU3BPV1_9BACT</name>
<evidence type="ECO:0000313" key="3">
    <source>
        <dbReference type="Proteomes" id="UP001267426"/>
    </source>
</evidence>
<feature type="region of interest" description="Disordered" evidence="1">
    <location>
        <begin position="54"/>
        <end position="73"/>
    </location>
</feature>
<protein>
    <submittedName>
        <fullName evidence="2">DUF2188 domain-containing protein</fullName>
    </submittedName>
</protein>
<dbReference type="EMBL" id="JAVRHT010000011">
    <property type="protein sequence ID" value="MDT0631321.1"/>
    <property type="molecule type" value="Genomic_DNA"/>
</dbReference>
<gene>
    <name evidence="2" type="ORF">RM540_06115</name>
</gene>
<reference evidence="2 3" key="1">
    <citation type="submission" date="2023-09" db="EMBL/GenBank/DDBJ databases">
        <authorList>
            <person name="Rey-Velasco X."/>
        </authorList>
    </citation>
    <scope>NUCLEOTIDE SEQUENCE [LARGE SCALE GENOMIC DNA]</scope>
    <source>
        <strain evidence="2 3">F394</strain>
    </source>
</reference>
<comment type="caution">
    <text evidence="2">The sequence shown here is derived from an EMBL/GenBank/DDBJ whole genome shotgun (WGS) entry which is preliminary data.</text>
</comment>
<dbReference type="Pfam" id="PF09954">
    <property type="entry name" value="DUF2188"/>
    <property type="match status" value="1"/>
</dbReference>
<organism evidence="2 3">
    <name type="scientific">Rubrivirga litoralis</name>
    <dbReference type="NCBI Taxonomy" id="3075598"/>
    <lineage>
        <taxon>Bacteria</taxon>
        <taxon>Pseudomonadati</taxon>
        <taxon>Rhodothermota</taxon>
        <taxon>Rhodothermia</taxon>
        <taxon>Rhodothermales</taxon>
        <taxon>Rubricoccaceae</taxon>
        <taxon>Rubrivirga</taxon>
    </lineage>
</organism>
<accession>A0ABU3BPV1</accession>
<dbReference type="Proteomes" id="UP001267426">
    <property type="component" value="Unassembled WGS sequence"/>
</dbReference>